<gene>
    <name evidence="9" type="ORF">ENS29_16465</name>
</gene>
<keyword evidence="7" id="KW-0460">Magnesium</keyword>
<feature type="transmembrane region" description="Helical" evidence="8">
    <location>
        <begin position="188"/>
        <end position="205"/>
    </location>
</feature>
<keyword evidence="2" id="KW-1003">Cell membrane</keyword>
<dbReference type="Pfam" id="PF00953">
    <property type="entry name" value="Glycos_transf_4"/>
    <property type="match status" value="1"/>
</dbReference>
<keyword evidence="3 9" id="KW-0808">Transferase</keyword>
<evidence type="ECO:0000256" key="6">
    <source>
        <dbReference type="ARBA" id="ARBA00023136"/>
    </source>
</evidence>
<dbReference type="GO" id="GO:0046872">
    <property type="term" value="F:metal ion binding"/>
    <property type="evidence" value="ECO:0007669"/>
    <property type="project" value="UniProtKB-KW"/>
</dbReference>
<dbReference type="GO" id="GO:0016780">
    <property type="term" value="F:phosphotransferase activity, for other substituted phosphate groups"/>
    <property type="evidence" value="ECO:0007669"/>
    <property type="project" value="InterPro"/>
</dbReference>
<dbReference type="PANTHER" id="PTHR22926">
    <property type="entry name" value="PHOSPHO-N-ACETYLMURAMOYL-PENTAPEPTIDE-TRANSFERASE"/>
    <property type="match status" value="1"/>
</dbReference>
<feature type="transmembrane region" description="Helical" evidence="8">
    <location>
        <begin position="212"/>
        <end position="231"/>
    </location>
</feature>
<evidence type="ECO:0000256" key="4">
    <source>
        <dbReference type="ARBA" id="ARBA00022692"/>
    </source>
</evidence>
<dbReference type="GO" id="GO:0044038">
    <property type="term" value="P:cell wall macromolecule biosynthetic process"/>
    <property type="evidence" value="ECO:0007669"/>
    <property type="project" value="TreeGrafter"/>
</dbReference>
<feature type="transmembrane region" description="Helical" evidence="8">
    <location>
        <begin position="402"/>
        <end position="424"/>
    </location>
</feature>
<dbReference type="GO" id="GO:0071555">
    <property type="term" value="P:cell wall organization"/>
    <property type="evidence" value="ECO:0007669"/>
    <property type="project" value="TreeGrafter"/>
</dbReference>
<comment type="subcellular location">
    <subcellularLocation>
        <location evidence="1">Cell membrane</location>
        <topology evidence="1">Multi-pass membrane protein</topology>
    </subcellularLocation>
</comment>
<keyword evidence="4 8" id="KW-0812">Transmembrane</keyword>
<evidence type="ECO:0000256" key="7">
    <source>
        <dbReference type="PIRSR" id="PIRSR600715-1"/>
    </source>
</evidence>
<keyword evidence="7" id="KW-0479">Metal-binding</keyword>
<comment type="caution">
    <text evidence="9">The sequence shown here is derived from an EMBL/GenBank/DDBJ whole genome shotgun (WGS) entry which is preliminary data.</text>
</comment>
<feature type="transmembrane region" description="Helical" evidence="8">
    <location>
        <begin position="317"/>
        <end position="337"/>
    </location>
</feature>
<comment type="cofactor">
    <cofactor evidence="7">
        <name>Mg(2+)</name>
        <dbReference type="ChEBI" id="CHEBI:18420"/>
    </cofactor>
</comment>
<keyword evidence="5 8" id="KW-1133">Transmembrane helix</keyword>
<feature type="transmembrane region" description="Helical" evidence="8">
    <location>
        <begin position="83"/>
        <end position="101"/>
    </location>
</feature>
<name>A0A7C4RUL3_9BACT</name>
<dbReference type="PANTHER" id="PTHR22926:SF3">
    <property type="entry name" value="UNDECAPRENYL-PHOSPHATE ALPHA-N-ACETYLGLUCOSAMINYL 1-PHOSPHATE TRANSFERASE"/>
    <property type="match status" value="1"/>
</dbReference>
<evidence type="ECO:0000313" key="9">
    <source>
        <dbReference type="EMBL" id="HGU34419.1"/>
    </source>
</evidence>
<dbReference type="GO" id="GO:0005886">
    <property type="term" value="C:plasma membrane"/>
    <property type="evidence" value="ECO:0007669"/>
    <property type="project" value="UniProtKB-SubCell"/>
</dbReference>
<dbReference type="Pfam" id="PF13727">
    <property type="entry name" value="CoA_binding_3"/>
    <property type="match status" value="1"/>
</dbReference>
<dbReference type="InterPro" id="IPR029063">
    <property type="entry name" value="SAM-dependent_MTases_sf"/>
</dbReference>
<evidence type="ECO:0000256" key="3">
    <source>
        <dbReference type="ARBA" id="ARBA00022679"/>
    </source>
</evidence>
<feature type="transmembrane region" description="Helical" evidence="8">
    <location>
        <begin position="369"/>
        <end position="390"/>
    </location>
</feature>
<feature type="transmembrane region" description="Helical" evidence="8">
    <location>
        <begin position="113"/>
        <end position="130"/>
    </location>
</feature>
<feature type="transmembrane region" description="Helical" evidence="8">
    <location>
        <begin position="6"/>
        <end position="24"/>
    </location>
</feature>
<dbReference type="AlphaFoldDB" id="A0A7C4RUL3"/>
<dbReference type="InterPro" id="IPR000715">
    <property type="entry name" value="Glycosyl_transferase_4"/>
</dbReference>
<dbReference type="SUPFAM" id="SSF53335">
    <property type="entry name" value="S-adenosyl-L-methionine-dependent methyltransferases"/>
    <property type="match status" value="1"/>
</dbReference>
<feature type="binding site" evidence="7">
    <location>
        <position position="214"/>
    </location>
    <ligand>
        <name>Mg(2+)</name>
        <dbReference type="ChEBI" id="CHEBI:18420"/>
    </ligand>
</feature>
<feature type="transmembrane region" description="Helical" evidence="8">
    <location>
        <begin position="163"/>
        <end position="182"/>
    </location>
</feature>
<keyword evidence="6 8" id="KW-0472">Membrane</keyword>
<evidence type="ECO:0000256" key="2">
    <source>
        <dbReference type="ARBA" id="ARBA00022475"/>
    </source>
</evidence>
<accession>A0A7C4RUL3</accession>
<dbReference type="Gene3D" id="3.40.50.720">
    <property type="entry name" value="NAD(P)-binding Rossmann-like Domain"/>
    <property type="match status" value="1"/>
</dbReference>
<reference evidence="9" key="1">
    <citation type="journal article" date="2020" name="mSystems">
        <title>Genome- and Community-Level Interaction Insights into Carbon Utilization and Element Cycling Functions of Hydrothermarchaeota in Hydrothermal Sediment.</title>
        <authorList>
            <person name="Zhou Z."/>
            <person name="Liu Y."/>
            <person name="Xu W."/>
            <person name="Pan J."/>
            <person name="Luo Z.H."/>
            <person name="Li M."/>
        </authorList>
    </citation>
    <scope>NUCLEOTIDE SEQUENCE [LARGE SCALE GENOMIC DNA]</scope>
    <source>
        <strain evidence="9">SpSt-477</strain>
    </source>
</reference>
<feature type="transmembrane region" description="Helical" evidence="8">
    <location>
        <begin position="466"/>
        <end position="486"/>
    </location>
</feature>
<evidence type="ECO:0000256" key="5">
    <source>
        <dbReference type="ARBA" id="ARBA00022989"/>
    </source>
</evidence>
<feature type="transmembrane region" description="Helical" evidence="8">
    <location>
        <begin position="136"/>
        <end position="156"/>
    </location>
</feature>
<evidence type="ECO:0000256" key="1">
    <source>
        <dbReference type="ARBA" id="ARBA00004651"/>
    </source>
</evidence>
<feature type="transmembrane region" description="Helical" evidence="8">
    <location>
        <begin position="293"/>
        <end position="311"/>
    </location>
</feature>
<organism evidence="9">
    <name type="scientific">Desulfatirhabdium butyrativorans</name>
    <dbReference type="NCBI Taxonomy" id="340467"/>
    <lineage>
        <taxon>Bacteria</taxon>
        <taxon>Pseudomonadati</taxon>
        <taxon>Thermodesulfobacteriota</taxon>
        <taxon>Desulfobacteria</taxon>
        <taxon>Desulfobacterales</taxon>
        <taxon>Desulfatirhabdiaceae</taxon>
        <taxon>Desulfatirhabdium</taxon>
    </lineage>
</organism>
<dbReference type="GO" id="GO:0009103">
    <property type="term" value="P:lipopolysaccharide biosynthetic process"/>
    <property type="evidence" value="ECO:0007669"/>
    <property type="project" value="TreeGrafter"/>
</dbReference>
<dbReference type="EMBL" id="DSUH01000376">
    <property type="protein sequence ID" value="HGU34419.1"/>
    <property type="molecule type" value="Genomic_DNA"/>
</dbReference>
<feature type="transmembrane region" description="Helical" evidence="8">
    <location>
        <begin position="436"/>
        <end position="460"/>
    </location>
</feature>
<feature type="transmembrane region" description="Helical" evidence="8">
    <location>
        <begin position="44"/>
        <end position="63"/>
    </location>
</feature>
<protein>
    <submittedName>
        <fullName evidence="9">Glycosyl transferase</fullName>
    </submittedName>
</protein>
<dbReference type="CDD" id="cd06853">
    <property type="entry name" value="GT_WecA_like"/>
    <property type="match status" value="1"/>
</dbReference>
<feature type="transmembrane region" description="Helical" evidence="8">
    <location>
        <begin position="243"/>
        <end position="266"/>
    </location>
</feature>
<proteinExistence type="predicted"/>
<feature type="binding site" evidence="7">
    <location>
        <position position="155"/>
    </location>
    <ligand>
        <name>Mg(2+)</name>
        <dbReference type="ChEBI" id="CHEBI:18420"/>
    </ligand>
</feature>
<evidence type="ECO:0000256" key="8">
    <source>
        <dbReference type="SAM" id="Phobius"/>
    </source>
</evidence>
<sequence length="606" mass="66347">MILANAVLSLALCALVTPAVKWMAGRYGWLAHPTQDRWHRKPTALMGGIAIYIAVSLPMLIRLDVFDIGTISVFPESSDFQPPFAFVAWLGMSLLFALGLVDDVVRLKPQTKLLGQILVASFIAFLGFRLKWFVSLTLDTMVTLFWVVGITNAFNLLDNMDGLCAGIGAIAAAVLALLLAPLHPAASAAAWMLAGALVGFLIYNFNPASIFMGDCGSLTIGFLIALLSLVYAETTPLSTFSRISIPILVVLVPIVDTSLVTLIRILSGRKASMGGKDHTSHRLVLVGLSERKAVLVLYGIAAGSGLAALFVHRSDTMSAPSVIVPVLVAVLLMGVYLSQLRIYPEQEFSLLRGKAFTPILVEWTYKRQILMVVLDLGLVAFSYYLCYRLRFSAVDFLFYFRIFLKSLPIVIACKLLVFYIVGVYRGLWGTMSSNDVAVYLKASTLGSLLSIAAVTFVYRFSDFSKGAFLIDWLLTTAALLGTRGFFRLAGDAMLRNTLAGESVLIYGAGKGGELLLREILHNPSLGLRPIGFIDDDPLKVGKNLQGYPVLGGFADLPALREQYPIEGVLVSFKEEAFDNRLDELRRFCAKNGLKMRRFSIHIEEMV</sequence>